<evidence type="ECO:0000313" key="3">
    <source>
        <dbReference type="Proteomes" id="UP000373449"/>
    </source>
</evidence>
<reference evidence="2 3" key="1">
    <citation type="submission" date="2019-03" db="EMBL/GenBank/DDBJ databases">
        <authorList>
            <consortium name="Pathogen Informatics"/>
        </authorList>
    </citation>
    <scope>NUCLEOTIDE SEQUENCE [LARGE SCALE GENOMIC DNA]</scope>
    <source>
        <strain evidence="2 3">NCTC12282</strain>
    </source>
</reference>
<dbReference type="AlphaFoldDB" id="A0A484ZJ69"/>
<name>A0A484ZJ69_9GAMM</name>
<protein>
    <recommendedName>
        <fullName evidence="1">PPM-type phosphatase domain-containing protein</fullName>
    </recommendedName>
</protein>
<dbReference type="InterPro" id="IPR001932">
    <property type="entry name" value="PPM-type_phosphatase-like_dom"/>
</dbReference>
<gene>
    <name evidence="2" type="ORF">NCTC12282_02690</name>
</gene>
<dbReference type="Gene3D" id="3.60.40.10">
    <property type="entry name" value="PPM-type phosphatase domain"/>
    <property type="match status" value="1"/>
</dbReference>
<dbReference type="InterPro" id="IPR013783">
    <property type="entry name" value="Ig-like_fold"/>
</dbReference>
<dbReference type="RefSeq" id="WP_227659928.1">
    <property type="nucleotide sequence ID" value="NZ_CAADJA010000002.1"/>
</dbReference>
<proteinExistence type="predicted"/>
<dbReference type="Pfam" id="PF13672">
    <property type="entry name" value="PP2C_2"/>
    <property type="match status" value="1"/>
</dbReference>
<evidence type="ECO:0000313" key="2">
    <source>
        <dbReference type="EMBL" id="VFS47751.1"/>
    </source>
</evidence>
<dbReference type="SUPFAM" id="SSF81606">
    <property type="entry name" value="PP2C-like"/>
    <property type="match status" value="1"/>
</dbReference>
<dbReference type="Proteomes" id="UP000373449">
    <property type="component" value="Unassembled WGS sequence"/>
</dbReference>
<feature type="domain" description="PPM-type phosphatase" evidence="1">
    <location>
        <begin position="244"/>
        <end position="488"/>
    </location>
</feature>
<evidence type="ECO:0000259" key="1">
    <source>
        <dbReference type="Pfam" id="PF13672"/>
    </source>
</evidence>
<accession>A0A484ZJ69</accession>
<dbReference type="InterPro" id="IPR036457">
    <property type="entry name" value="PPM-type-like_dom_sf"/>
</dbReference>
<dbReference type="EMBL" id="CAADJA010000002">
    <property type="protein sequence ID" value="VFS47751.1"/>
    <property type="molecule type" value="Genomic_DNA"/>
</dbReference>
<organism evidence="2 3">
    <name type="scientific">Budvicia aquatica</name>
    <dbReference type="NCBI Taxonomy" id="82979"/>
    <lineage>
        <taxon>Bacteria</taxon>
        <taxon>Pseudomonadati</taxon>
        <taxon>Pseudomonadota</taxon>
        <taxon>Gammaproteobacteria</taxon>
        <taxon>Enterobacterales</taxon>
        <taxon>Budviciaceae</taxon>
        <taxon>Budvicia</taxon>
    </lineage>
</organism>
<sequence length="504" mass="55613">MIKKANNTRSLLNAALARLMPQLSELELRSLTERQDLQQIAEQFILSLSEKIEPLNTSSYLDVKTTPDNESTSWEIPVEHHEPLSDVTKIPAAALPLKPGQIPTQSLTPAIAPKEALMPKANFNFANARVGAAYLSKIESSCHTGEQVTIQEIKFSQDIGITFNPETQELSGTPTTDGDYRLFIKWTTDGKASHSAEVPIIVNPDPRSLWKIIEPPADDKYFKTNTDNQIINENGVRIVAASRRGRSHEHVGTFRDDDFFIAHDADSDWSIMIVADGAGSALNSRQGAKIASETAGNHLSKQMKGELGQTLKALVQDWQPESQKQVGPLFSELYKNAATLAVKAIEIEAINMAQTTKSYSTTLLATVSIRFGDELFAAAFWMGDGAIAAYGPVGKVRLLGTPDSGEYAGQTRFLDNDAINDSSFNNRIMIGKWKDITHLILMTDGVSDPYFETDNGLLCAEKWDNLVNEILPYLQPDEAAEKLTDWLSFFSPGNHDDRTIAISW</sequence>
<dbReference type="Gene3D" id="2.60.40.10">
    <property type="entry name" value="Immunoglobulins"/>
    <property type="match status" value="1"/>
</dbReference>